<dbReference type="PANTHER" id="PTHR11852:SF0">
    <property type="entry name" value="PLATELET-ACTIVATING FACTOR ACETYLHYDROLASE IB SUBUNIT BETA HOMOLOG"/>
    <property type="match status" value="1"/>
</dbReference>
<protein>
    <recommendedName>
        <fullName evidence="3">SGNH hydrolase-type esterase domain-containing protein</fullName>
    </recommendedName>
</protein>
<evidence type="ECO:0000259" key="3">
    <source>
        <dbReference type="Pfam" id="PF13472"/>
    </source>
</evidence>
<gene>
    <name evidence="4" type="ORF">ODALV1_LOCUS28132</name>
</gene>
<comment type="similarity">
    <text evidence="1">Belongs to the 'GDSL' lipolytic enzyme family. Platelet-activating factor acetylhydrolase IB beta/gamma subunits subfamily.</text>
</comment>
<evidence type="ECO:0000256" key="2">
    <source>
        <dbReference type="SAM" id="MobiDB-lite"/>
    </source>
</evidence>
<feature type="domain" description="SGNH hydrolase-type esterase" evidence="3">
    <location>
        <begin position="47"/>
        <end position="206"/>
    </location>
</feature>
<dbReference type="InterPro" id="IPR013830">
    <property type="entry name" value="SGNH_hydro"/>
</dbReference>
<organism evidence="4 5">
    <name type="scientific">Orchesella dallaii</name>
    <dbReference type="NCBI Taxonomy" id="48710"/>
    <lineage>
        <taxon>Eukaryota</taxon>
        <taxon>Metazoa</taxon>
        <taxon>Ecdysozoa</taxon>
        <taxon>Arthropoda</taxon>
        <taxon>Hexapoda</taxon>
        <taxon>Collembola</taxon>
        <taxon>Entomobryomorpha</taxon>
        <taxon>Entomobryoidea</taxon>
        <taxon>Orchesellidae</taxon>
        <taxon>Orchesellinae</taxon>
        <taxon>Orchesella</taxon>
    </lineage>
</organism>
<dbReference type="PANTHER" id="PTHR11852">
    <property type="entry name" value="PLATELET-ACTIVATING FACTOR ACETYLHYDROLASE"/>
    <property type="match status" value="1"/>
</dbReference>
<reference evidence="4 5" key="1">
    <citation type="submission" date="2024-08" db="EMBL/GenBank/DDBJ databases">
        <authorList>
            <person name="Cucini C."/>
            <person name="Frati F."/>
        </authorList>
    </citation>
    <scope>NUCLEOTIDE SEQUENCE [LARGE SCALE GENOMIC DNA]</scope>
</reference>
<evidence type="ECO:0000313" key="5">
    <source>
        <dbReference type="Proteomes" id="UP001642540"/>
    </source>
</evidence>
<dbReference type="Gene3D" id="3.40.50.1110">
    <property type="entry name" value="SGNH hydrolase"/>
    <property type="match status" value="1"/>
</dbReference>
<sequence>MSGGAVNPAATPTQAPNFGEDDRLERWLGLHRRFVSEAQEKEPDVVFIGDSIIAFLSYHEMWDRLFVPMHALNFGINAECTQNVLWRVTNGEMDQMNLKAVVLLVGTNNHGSTAEQISDGLVAIVDAIRERQKSASIIVLMLLPRGEKPNPIRERNAQVNELLSKKLLSKPQTQLLNIDPGFVQPDGSISHHDMWDYLHLTKSAYTRAFEPVHELLLQILDEEDEKIKRNANLEELAIAEEN</sequence>
<evidence type="ECO:0000256" key="1">
    <source>
        <dbReference type="ARBA" id="ARBA00038184"/>
    </source>
</evidence>
<proteinExistence type="inferred from homology"/>
<dbReference type="InterPro" id="IPR036514">
    <property type="entry name" value="SGNH_hydro_sf"/>
</dbReference>
<dbReference type="Pfam" id="PF13472">
    <property type="entry name" value="Lipase_GDSL_2"/>
    <property type="match status" value="1"/>
</dbReference>
<dbReference type="Proteomes" id="UP001642540">
    <property type="component" value="Unassembled WGS sequence"/>
</dbReference>
<evidence type="ECO:0000313" key="4">
    <source>
        <dbReference type="EMBL" id="CAL8140081.1"/>
    </source>
</evidence>
<keyword evidence="5" id="KW-1185">Reference proteome</keyword>
<accession>A0ABP1S045</accession>
<dbReference type="CDD" id="cd01820">
    <property type="entry name" value="PAF_acetylesterase_like"/>
    <property type="match status" value="1"/>
</dbReference>
<dbReference type="SUPFAM" id="SSF52266">
    <property type="entry name" value="SGNH hydrolase"/>
    <property type="match status" value="1"/>
</dbReference>
<feature type="region of interest" description="Disordered" evidence="2">
    <location>
        <begin position="1"/>
        <end position="20"/>
    </location>
</feature>
<name>A0ABP1S045_9HEXA</name>
<dbReference type="EMBL" id="CAXLJM020000133">
    <property type="protein sequence ID" value="CAL8140081.1"/>
    <property type="molecule type" value="Genomic_DNA"/>
</dbReference>
<comment type="caution">
    <text evidence="4">The sequence shown here is derived from an EMBL/GenBank/DDBJ whole genome shotgun (WGS) entry which is preliminary data.</text>
</comment>